<dbReference type="EMBL" id="JSZA02000049">
    <property type="protein sequence ID" value="TGO03010.1"/>
    <property type="molecule type" value="Genomic_DNA"/>
</dbReference>
<dbReference type="AlphaFoldDB" id="A0A4E0QTF3"/>
<comment type="caution">
    <text evidence="1">The sequence shown here is derived from an EMBL/GenBank/DDBJ whole genome shotgun (WGS) entry which is preliminary data.</text>
</comment>
<accession>A0A4E0QTF3</accession>
<gene>
    <name evidence="1" type="ORF">PN36_14375</name>
</gene>
<dbReference type="Proteomes" id="UP000030428">
    <property type="component" value="Unassembled WGS sequence"/>
</dbReference>
<organism evidence="1 2">
    <name type="scientific">Candidatus Thiomargarita nelsonii</name>
    <dbReference type="NCBI Taxonomy" id="1003181"/>
    <lineage>
        <taxon>Bacteria</taxon>
        <taxon>Pseudomonadati</taxon>
        <taxon>Pseudomonadota</taxon>
        <taxon>Gammaproteobacteria</taxon>
        <taxon>Thiotrichales</taxon>
        <taxon>Thiotrichaceae</taxon>
        <taxon>Thiomargarita</taxon>
    </lineage>
</organism>
<sequence>MNHKFSDILESKALALDCCFFSHPKLKLWIPKNWKTYGSILSHQIRKFSKRLGNWQVCAYQPIFNTANAKKCSGLSLRLFHSRS</sequence>
<evidence type="ECO:0000313" key="2">
    <source>
        <dbReference type="Proteomes" id="UP000030428"/>
    </source>
</evidence>
<protein>
    <submittedName>
        <fullName evidence="1">Uncharacterized protein</fullName>
    </submittedName>
</protein>
<proteinExistence type="predicted"/>
<evidence type="ECO:0000313" key="1">
    <source>
        <dbReference type="EMBL" id="TGO03010.1"/>
    </source>
</evidence>
<keyword evidence="2" id="KW-1185">Reference proteome</keyword>
<name>A0A4E0QTF3_9GAMM</name>
<reference evidence="1 2" key="1">
    <citation type="journal article" date="2016" name="Front. Microbiol.">
        <title>Single-Cell (Meta-)Genomics of a Dimorphic Candidatus Thiomargarita nelsonii Reveals Genomic Plasticity.</title>
        <authorList>
            <person name="Flood B.E."/>
            <person name="Fliss P."/>
            <person name="Jones D.S."/>
            <person name="Dick G.J."/>
            <person name="Jain S."/>
            <person name="Kaster A.K."/>
            <person name="Winkel M."/>
            <person name="Mussmann M."/>
            <person name="Bailey J."/>
        </authorList>
    </citation>
    <scope>NUCLEOTIDE SEQUENCE [LARGE SCALE GENOMIC DNA]</scope>
    <source>
        <strain evidence="1">Hydrate Ridge</strain>
    </source>
</reference>